<proteinExistence type="predicted"/>
<dbReference type="EMBL" id="JAQOUE010000001">
    <property type="protein sequence ID" value="MDT7043476.1"/>
    <property type="molecule type" value="Genomic_DNA"/>
</dbReference>
<reference evidence="1 2" key="1">
    <citation type="journal article" date="2023" name="ISME J.">
        <title>Cultivation and genomic characterization of novel and ubiquitous marine nitrite-oxidizing bacteria from the Nitrospirales.</title>
        <authorList>
            <person name="Mueller A.J."/>
            <person name="Daebeler A."/>
            <person name="Herbold C.W."/>
            <person name="Kirkegaard R.H."/>
            <person name="Daims H."/>
        </authorList>
    </citation>
    <scope>NUCLEOTIDE SEQUENCE [LARGE SCALE GENOMIC DNA]</scope>
    <source>
        <strain evidence="1 2">EB</strain>
    </source>
</reference>
<dbReference type="RefSeq" id="WP_313834043.1">
    <property type="nucleotide sequence ID" value="NZ_JAQOUE010000001.1"/>
</dbReference>
<gene>
    <name evidence="1" type="ORF">PPG34_14050</name>
</gene>
<evidence type="ECO:0000313" key="2">
    <source>
        <dbReference type="Proteomes" id="UP001250932"/>
    </source>
</evidence>
<sequence>MLENFQLAAIVKAGGQMGLYQIPLHQALQKTLAKNWQTQYESFTNNIHEIDFDAGYDPEEHERFRLEEYELPDWLSGENSLTAPDLDSISKHEDLIESIKGIVAFARNDKGEELMLFQNFSRSHVIKPGRSLFLQNNTYESAERPGLTLGGKLSALYLSSQHKLLFHNFRIANTFLPLADFYQEASEHEIREVLEHHRLAPDNPDAVVADANQWFRKRFAMLKDSKILDKYSAKKIKSLSQGYEVDVQLKGNKIIFPADKTAAKRLLQFLNEELYRGPITETLYETNSKREAD</sequence>
<keyword evidence="2" id="KW-1185">Reference proteome</keyword>
<dbReference type="Proteomes" id="UP001250932">
    <property type="component" value="Unassembled WGS sequence"/>
</dbReference>
<evidence type="ECO:0000313" key="1">
    <source>
        <dbReference type="EMBL" id="MDT7043476.1"/>
    </source>
</evidence>
<organism evidence="1 2">
    <name type="scientific">Candidatus Nitronereus thalassa</name>
    <dbReference type="NCBI Taxonomy" id="3020898"/>
    <lineage>
        <taxon>Bacteria</taxon>
        <taxon>Pseudomonadati</taxon>
        <taxon>Nitrospirota</taxon>
        <taxon>Nitrospiria</taxon>
        <taxon>Nitrospirales</taxon>
        <taxon>Nitrospiraceae</taxon>
        <taxon>Candidatus Nitronereus</taxon>
    </lineage>
</organism>
<evidence type="ECO:0008006" key="3">
    <source>
        <dbReference type="Google" id="ProtNLM"/>
    </source>
</evidence>
<comment type="caution">
    <text evidence="1">The sequence shown here is derived from an EMBL/GenBank/DDBJ whole genome shotgun (WGS) entry which is preliminary data.</text>
</comment>
<protein>
    <recommendedName>
        <fullName evidence="3">DUF4868 domain-containing protein</fullName>
    </recommendedName>
</protein>
<name>A0ABU3KAM8_9BACT</name>
<accession>A0ABU3KAM8</accession>